<evidence type="ECO:0000313" key="2">
    <source>
        <dbReference type="EMBL" id="MCH99130.1"/>
    </source>
</evidence>
<accession>A0A392NH25</accession>
<name>A0A392NH25_9FABA</name>
<dbReference type="Proteomes" id="UP000265520">
    <property type="component" value="Unassembled WGS sequence"/>
</dbReference>
<sequence length="161" mass="17435">NWRGYTVKKVTDDEDIINSFTRLHGIRLVGDDDDTNYADLVCDLRNDDPLGAVEAVESSNNEEIAVSNPVLTPTSKLAGKQPLIIEDAGTSATKEPTVKRTVNFDEASATKEPTAKRTVNFDRANESISDIPHPSTNMSNEGDVAASKETKLSCVKIEGAK</sequence>
<reference evidence="2 3" key="1">
    <citation type="journal article" date="2018" name="Front. Plant Sci.">
        <title>Red Clover (Trifolium pratense) and Zigzag Clover (T. medium) - A Picture of Genomic Similarities and Differences.</title>
        <authorList>
            <person name="Dluhosova J."/>
            <person name="Istvanek J."/>
            <person name="Nedelnik J."/>
            <person name="Repkova J."/>
        </authorList>
    </citation>
    <scope>NUCLEOTIDE SEQUENCE [LARGE SCALE GENOMIC DNA]</scope>
    <source>
        <strain evidence="3">cv. 10/8</strain>
        <tissue evidence="2">Leaf</tissue>
    </source>
</reference>
<organism evidence="2 3">
    <name type="scientific">Trifolium medium</name>
    <dbReference type="NCBI Taxonomy" id="97028"/>
    <lineage>
        <taxon>Eukaryota</taxon>
        <taxon>Viridiplantae</taxon>
        <taxon>Streptophyta</taxon>
        <taxon>Embryophyta</taxon>
        <taxon>Tracheophyta</taxon>
        <taxon>Spermatophyta</taxon>
        <taxon>Magnoliopsida</taxon>
        <taxon>eudicotyledons</taxon>
        <taxon>Gunneridae</taxon>
        <taxon>Pentapetalae</taxon>
        <taxon>rosids</taxon>
        <taxon>fabids</taxon>
        <taxon>Fabales</taxon>
        <taxon>Fabaceae</taxon>
        <taxon>Papilionoideae</taxon>
        <taxon>50 kb inversion clade</taxon>
        <taxon>NPAAA clade</taxon>
        <taxon>Hologalegina</taxon>
        <taxon>IRL clade</taxon>
        <taxon>Trifolieae</taxon>
        <taxon>Trifolium</taxon>
    </lineage>
</organism>
<feature type="non-terminal residue" evidence="2">
    <location>
        <position position="1"/>
    </location>
</feature>
<keyword evidence="3" id="KW-1185">Reference proteome</keyword>
<protein>
    <submittedName>
        <fullName evidence="2">Uncharacterized protein</fullName>
    </submittedName>
</protein>
<evidence type="ECO:0000256" key="1">
    <source>
        <dbReference type="SAM" id="MobiDB-lite"/>
    </source>
</evidence>
<evidence type="ECO:0000313" key="3">
    <source>
        <dbReference type="Proteomes" id="UP000265520"/>
    </source>
</evidence>
<feature type="region of interest" description="Disordered" evidence="1">
    <location>
        <begin position="121"/>
        <end position="149"/>
    </location>
</feature>
<comment type="caution">
    <text evidence="2">The sequence shown here is derived from an EMBL/GenBank/DDBJ whole genome shotgun (WGS) entry which is preliminary data.</text>
</comment>
<dbReference type="EMBL" id="LXQA010039464">
    <property type="protein sequence ID" value="MCH99130.1"/>
    <property type="molecule type" value="Genomic_DNA"/>
</dbReference>
<proteinExistence type="predicted"/>
<dbReference type="AlphaFoldDB" id="A0A392NH25"/>